<feature type="domain" description="Glycosyl transferase family 1" evidence="1">
    <location>
        <begin position="225"/>
        <end position="352"/>
    </location>
</feature>
<dbReference type="InterPro" id="IPR001296">
    <property type="entry name" value="Glyco_trans_1"/>
</dbReference>
<dbReference type="CDD" id="cd03809">
    <property type="entry name" value="GT4_MtfB-like"/>
    <property type="match status" value="1"/>
</dbReference>
<keyword evidence="2" id="KW-0808">Transferase</keyword>
<dbReference type="OrthoDB" id="9790710at2"/>
<sequence length="412" mass="47200">MQPDREIVLDLSRLLSRLFHATPTGVDRVEMAYARALLRRIPDQLSFAAINIFGRYGRIPNDKALIFLDHVDNLWNGKISIPPKSIEKWQYISKIYGLMWPQSVPENSRSLRIFLQSSPHHLTNQKLMASILKKEKAKFICLLHDLIPISYPEYARPNGADLHIKRMNTVAQLADGVIANSYDTEKKFQDFLQKSEKNIPIVTAHLGVDIRHNSKLSKNIHPSLFETLNINEEQPVFIYISTIEPRKNHLLLLNIWRNLVTLYGDKTPYLVLVGRRGWENENILDMLDRCPAMQKRVFEFSHLGDDQMQLWLKQSRALLMPSFAEGYGLPIAEAISLGVPVICSDIAAHREVGGIVPEYIDPIDGLGWQNAVIEYSRSNSERVEIQKKAMLKWQLPSWDAHITAVLQLADKL</sequence>
<protein>
    <submittedName>
        <fullName evidence="2">Glycosyl transferase group 1</fullName>
    </submittedName>
</protein>
<organism evidence="2 3">
    <name type="scientific">Zymomonas mobilis subsp. mobilis (strain ATCC 10988 / DSM 424 / LMG 404 / NCIMB 8938 / NRRL B-806 / ZM1)</name>
    <dbReference type="NCBI Taxonomy" id="555217"/>
    <lineage>
        <taxon>Bacteria</taxon>
        <taxon>Pseudomonadati</taxon>
        <taxon>Pseudomonadota</taxon>
        <taxon>Alphaproteobacteria</taxon>
        <taxon>Sphingomonadales</taxon>
        <taxon>Zymomonadaceae</taxon>
        <taxon>Zymomonas</taxon>
    </lineage>
</organism>
<dbReference type="EMBL" id="CP002850">
    <property type="protein sequence ID" value="AEH62242.1"/>
    <property type="molecule type" value="Genomic_DNA"/>
</dbReference>
<dbReference type="Pfam" id="PF00534">
    <property type="entry name" value="Glycos_transf_1"/>
    <property type="match status" value="1"/>
</dbReference>
<name>A0A0H3G0F9_ZYMMA</name>
<dbReference type="eggNOG" id="COG0438">
    <property type="taxonomic scope" value="Bacteria"/>
</dbReference>
<dbReference type="RefSeq" id="WP_014500486.1">
    <property type="nucleotide sequence ID" value="NC_017262.1"/>
</dbReference>
<dbReference type="Gene3D" id="3.40.50.2000">
    <property type="entry name" value="Glycogen Phosphorylase B"/>
    <property type="match status" value="1"/>
</dbReference>
<dbReference type="KEGG" id="zmm:Zmob_0395"/>
<dbReference type="AlphaFoldDB" id="A0A0H3G0F9"/>
<reference evidence="2 3" key="1">
    <citation type="journal article" date="2011" name="J. Bacteriol.">
        <title>Genome sequence of the ethanol-producing Zymomonas mobilis subsp. mobilis lectotype strain ATCC 10988.</title>
        <authorList>
            <person name="Pappas K.M."/>
            <person name="Kouvelis V.N."/>
            <person name="Saunders E."/>
            <person name="Brettin T.S."/>
            <person name="Bruce D."/>
            <person name="Detter C."/>
            <person name="Balakireva M."/>
            <person name="Han C.S."/>
            <person name="Savvakis G."/>
            <person name="Kyrpides N.C."/>
            <person name="Typas M.A."/>
        </authorList>
    </citation>
    <scope>NUCLEOTIDE SEQUENCE [LARGE SCALE GENOMIC DNA]</scope>
    <source>
        <strain evidence="3">ATCC 10988 / DSM 424 / CCUG 17860 / LMG 404 / NCIMB 8938 / NRRL B-806 / ZM1</strain>
    </source>
</reference>
<dbReference type="PANTHER" id="PTHR46401">
    <property type="entry name" value="GLYCOSYLTRANSFERASE WBBK-RELATED"/>
    <property type="match status" value="1"/>
</dbReference>
<dbReference type="SUPFAM" id="SSF53756">
    <property type="entry name" value="UDP-Glycosyltransferase/glycogen phosphorylase"/>
    <property type="match status" value="1"/>
</dbReference>
<dbReference type="PANTHER" id="PTHR46401:SF9">
    <property type="entry name" value="MANNOSYLTRANSFERASE A"/>
    <property type="match status" value="1"/>
</dbReference>
<proteinExistence type="predicted"/>
<evidence type="ECO:0000313" key="3">
    <source>
        <dbReference type="Proteomes" id="UP000001494"/>
    </source>
</evidence>
<gene>
    <name evidence="2" type="ordered locus">Zmob_0395</name>
</gene>
<dbReference type="HOGENOM" id="CLU_009583_34_0_5"/>
<evidence type="ECO:0000259" key="1">
    <source>
        <dbReference type="Pfam" id="PF00534"/>
    </source>
</evidence>
<evidence type="ECO:0000313" key="2">
    <source>
        <dbReference type="EMBL" id="AEH62242.1"/>
    </source>
</evidence>
<dbReference type="GO" id="GO:0016757">
    <property type="term" value="F:glycosyltransferase activity"/>
    <property type="evidence" value="ECO:0007669"/>
    <property type="project" value="InterPro"/>
</dbReference>
<dbReference type="Proteomes" id="UP000001494">
    <property type="component" value="Chromosome"/>
</dbReference>
<accession>A0A0H3G0F9</accession>